<evidence type="ECO:0000313" key="6">
    <source>
        <dbReference type="EMBL" id="MBS7526298.1"/>
    </source>
</evidence>
<keyword evidence="2" id="KW-0805">Transcription regulation</keyword>
<comment type="caution">
    <text evidence="6">The sequence shown here is derived from an EMBL/GenBank/DDBJ whole genome shotgun (WGS) entry which is preliminary data.</text>
</comment>
<keyword evidence="4" id="KW-0804">Transcription</keyword>
<dbReference type="Pfam" id="PF00126">
    <property type="entry name" value="HTH_1"/>
    <property type="match status" value="1"/>
</dbReference>
<keyword evidence="3" id="KW-0238">DNA-binding</keyword>
<dbReference type="Gene3D" id="3.40.190.10">
    <property type="entry name" value="Periplasmic binding protein-like II"/>
    <property type="match status" value="2"/>
</dbReference>
<dbReference type="Gene3D" id="1.10.10.10">
    <property type="entry name" value="Winged helix-like DNA-binding domain superfamily/Winged helix DNA-binding domain"/>
    <property type="match status" value="1"/>
</dbReference>
<dbReference type="PROSITE" id="PS50931">
    <property type="entry name" value="HTH_LYSR"/>
    <property type="match status" value="1"/>
</dbReference>
<protein>
    <submittedName>
        <fullName evidence="6">LysR family transcriptional regulator</fullName>
    </submittedName>
</protein>
<dbReference type="SUPFAM" id="SSF53850">
    <property type="entry name" value="Periplasmic binding protein-like II"/>
    <property type="match status" value="1"/>
</dbReference>
<evidence type="ECO:0000256" key="4">
    <source>
        <dbReference type="ARBA" id="ARBA00023163"/>
    </source>
</evidence>
<accession>A0ABS5PM90</accession>
<dbReference type="EMBL" id="JAHBCL010000009">
    <property type="protein sequence ID" value="MBS7526298.1"/>
    <property type="molecule type" value="Genomic_DNA"/>
</dbReference>
<dbReference type="InterPro" id="IPR000847">
    <property type="entry name" value="LysR_HTH_N"/>
</dbReference>
<comment type="similarity">
    <text evidence="1">Belongs to the LysR transcriptional regulatory family.</text>
</comment>
<evidence type="ECO:0000313" key="7">
    <source>
        <dbReference type="Proteomes" id="UP000746471"/>
    </source>
</evidence>
<sequence length="316" mass="35702">MTLQQCRYVVAISEHKTINRAAKALFVTQPTISKAISELELELGIHILNRNNKGITFTEAGRDVLFYASMLLEQASAMSAHFKAKQTRQLLQFSITSQHYTFAVEALAILVKRLAAPQYYEINFREDKSTTVITDVADGISELGIIALTDNNRLFLERIMKRKALSFHALGSTIQHVYLNAKHPLAKQCTITLEALKPYTRYTYKKDDLPQTFTEEGNHLKYAEKIVYLNDRATMDKLLAETDGYNIGTGCLARDPYQHQLRVIPLFDGCEMTIGYVTRRDVSLPNYLSNYVNALQAAVIESLPSDITPVDTDLKN</sequence>
<evidence type="ECO:0000256" key="3">
    <source>
        <dbReference type="ARBA" id="ARBA00023125"/>
    </source>
</evidence>
<dbReference type="PANTHER" id="PTHR30346">
    <property type="entry name" value="TRANSCRIPTIONAL DUAL REGULATOR HCAR-RELATED"/>
    <property type="match status" value="1"/>
</dbReference>
<keyword evidence="7" id="KW-1185">Reference proteome</keyword>
<evidence type="ECO:0000259" key="5">
    <source>
        <dbReference type="PROSITE" id="PS50931"/>
    </source>
</evidence>
<dbReference type="InterPro" id="IPR005119">
    <property type="entry name" value="LysR_subst-bd"/>
</dbReference>
<evidence type="ECO:0000256" key="1">
    <source>
        <dbReference type="ARBA" id="ARBA00009437"/>
    </source>
</evidence>
<dbReference type="PANTHER" id="PTHR30346:SF0">
    <property type="entry name" value="HCA OPERON TRANSCRIPTIONAL ACTIVATOR HCAR"/>
    <property type="match status" value="1"/>
</dbReference>
<name>A0ABS5PM90_9FIRM</name>
<dbReference type="PRINTS" id="PR00039">
    <property type="entry name" value="HTHLYSR"/>
</dbReference>
<feature type="domain" description="HTH lysR-type" evidence="5">
    <location>
        <begin position="1"/>
        <end position="58"/>
    </location>
</feature>
<dbReference type="Pfam" id="PF03466">
    <property type="entry name" value="LysR_substrate"/>
    <property type="match status" value="1"/>
</dbReference>
<dbReference type="InterPro" id="IPR036390">
    <property type="entry name" value="WH_DNA-bd_sf"/>
</dbReference>
<dbReference type="SUPFAM" id="SSF46785">
    <property type="entry name" value="Winged helix' DNA-binding domain"/>
    <property type="match status" value="1"/>
</dbReference>
<organism evidence="6 7">
    <name type="scientific">Fusibacter paucivorans</name>
    <dbReference type="NCBI Taxonomy" id="76009"/>
    <lineage>
        <taxon>Bacteria</taxon>
        <taxon>Bacillati</taxon>
        <taxon>Bacillota</taxon>
        <taxon>Clostridia</taxon>
        <taxon>Eubacteriales</taxon>
        <taxon>Eubacteriales Family XII. Incertae Sedis</taxon>
        <taxon>Fusibacter</taxon>
    </lineage>
</organism>
<dbReference type="Proteomes" id="UP000746471">
    <property type="component" value="Unassembled WGS sequence"/>
</dbReference>
<gene>
    <name evidence="6" type="ORF">KHM83_06385</name>
</gene>
<reference evidence="6 7" key="1">
    <citation type="submission" date="2021-05" db="EMBL/GenBank/DDBJ databases">
        <title>Fusibacter ferrireducens sp. nov., an anaerobic, sulfur- and Fe-reducing bacterium isolated from the mangrove sediment.</title>
        <authorList>
            <person name="Qiu D."/>
        </authorList>
    </citation>
    <scope>NUCLEOTIDE SEQUENCE [LARGE SCALE GENOMIC DNA]</scope>
    <source>
        <strain evidence="6 7">DSM 12116</strain>
    </source>
</reference>
<evidence type="ECO:0000256" key="2">
    <source>
        <dbReference type="ARBA" id="ARBA00023015"/>
    </source>
</evidence>
<dbReference type="InterPro" id="IPR036388">
    <property type="entry name" value="WH-like_DNA-bd_sf"/>
</dbReference>
<dbReference type="RefSeq" id="WP_213236108.1">
    <property type="nucleotide sequence ID" value="NZ_JAHBCL010000009.1"/>
</dbReference>
<proteinExistence type="inferred from homology"/>